<evidence type="ECO:0000313" key="3">
    <source>
        <dbReference type="Proteomes" id="UP000314294"/>
    </source>
</evidence>
<organism evidence="2 3">
    <name type="scientific">Liparis tanakae</name>
    <name type="common">Tanaka's snailfish</name>
    <dbReference type="NCBI Taxonomy" id="230148"/>
    <lineage>
        <taxon>Eukaryota</taxon>
        <taxon>Metazoa</taxon>
        <taxon>Chordata</taxon>
        <taxon>Craniata</taxon>
        <taxon>Vertebrata</taxon>
        <taxon>Euteleostomi</taxon>
        <taxon>Actinopterygii</taxon>
        <taxon>Neopterygii</taxon>
        <taxon>Teleostei</taxon>
        <taxon>Neoteleostei</taxon>
        <taxon>Acanthomorphata</taxon>
        <taxon>Eupercaria</taxon>
        <taxon>Perciformes</taxon>
        <taxon>Cottioidei</taxon>
        <taxon>Cottales</taxon>
        <taxon>Liparidae</taxon>
        <taxon>Liparis</taxon>
    </lineage>
</organism>
<sequence length="172" mass="19458">MRPSIPMMHCWRVARPGPLGQRGVVRGSGGPACGLSSLLRSPAAELLRYLQRHSSLDTHTPPCSSRAPGHPQARRHPGASPQSESPWRSEQERGHGFPQGHPTWPPAHAALRTWRGGCRIAWSGWTSRSSRRTPATPTTDPTTRGLETQRHRQRMRRMRRKRMRRHGDKRRG</sequence>
<gene>
    <name evidence="2" type="ORF">EYF80_067837</name>
</gene>
<proteinExistence type="predicted"/>
<comment type="caution">
    <text evidence="2">The sequence shown here is derived from an EMBL/GenBank/DDBJ whole genome shotgun (WGS) entry which is preliminary data.</text>
</comment>
<feature type="region of interest" description="Disordered" evidence="1">
    <location>
        <begin position="55"/>
        <end position="108"/>
    </location>
</feature>
<keyword evidence="3" id="KW-1185">Reference proteome</keyword>
<dbReference type="EMBL" id="SRLO01024472">
    <property type="protein sequence ID" value="TNN22049.1"/>
    <property type="molecule type" value="Genomic_DNA"/>
</dbReference>
<evidence type="ECO:0000313" key="2">
    <source>
        <dbReference type="EMBL" id="TNN22049.1"/>
    </source>
</evidence>
<evidence type="ECO:0000256" key="1">
    <source>
        <dbReference type="SAM" id="MobiDB-lite"/>
    </source>
</evidence>
<feature type="region of interest" description="Disordered" evidence="1">
    <location>
        <begin position="125"/>
        <end position="172"/>
    </location>
</feature>
<accession>A0A4Z2DZZ5</accession>
<feature type="compositionally biased region" description="Basic residues" evidence="1">
    <location>
        <begin position="151"/>
        <end position="172"/>
    </location>
</feature>
<feature type="compositionally biased region" description="Low complexity" evidence="1">
    <location>
        <begin position="132"/>
        <end position="144"/>
    </location>
</feature>
<reference evidence="2 3" key="1">
    <citation type="submission" date="2019-03" db="EMBL/GenBank/DDBJ databases">
        <title>First draft genome of Liparis tanakae, snailfish: a comprehensive survey of snailfish specific genes.</title>
        <authorList>
            <person name="Kim W."/>
            <person name="Song I."/>
            <person name="Jeong J.-H."/>
            <person name="Kim D."/>
            <person name="Kim S."/>
            <person name="Ryu S."/>
            <person name="Song J.Y."/>
            <person name="Lee S.K."/>
        </authorList>
    </citation>
    <scope>NUCLEOTIDE SEQUENCE [LARGE SCALE GENOMIC DNA]</scope>
    <source>
        <tissue evidence="2">Muscle</tissue>
    </source>
</reference>
<dbReference type="Proteomes" id="UP000314294">
    <property type="component" value="Unassembled WGS sequence"/>
</dbReference>
<protein>
    <submittedName>
        <fullName evidence="2">Uncharacterized protein</fullName>
    </submittedName>
</protein>
<name>A0A4Z2DZZ5_9TELE</name>
<dbReference type="AlphaFoldDB" id="A0A4Z2DZZ5"/>